<comment type="caution">
    <text evidence="3">The sequence shown here is derived from an EMBL/GenBank/DDBJ whole genome shotgun (WGS) entry which is preliminary data.</text>
</comment>
<dbReference type="Gene3D" id="3.30.1150.10">
    <property type="match status" value="1"/>
</dbReference>
<feature type="region of interest" description="Disordered" evidence="1">
    <location>
        <begin position="112"/>
        <end position="220"/>
    </location>
</feature>
<evidence type="ECO:0000313" key="4">
    <source>
        <dbReference type="Proteomes" id="UP001293791"/>
    </source>
</evidence>
<protein>
    <submittedName>
        <fullName evidence="3">TonB superfamily domain protein</fullName>
    </submittedName>
</protein>
<accession>A0ABU5L8N4</accession>
<dbReference type="Proteomes" id="UP001293791">
    <property type="component" value="Unassembled WGS sequence"/>
</dbReference>
<feature type="compositionally biased region" description="Basic and acidic residues" evidence="1">
    <location>
        <begin position="185"/>
        <end position="209"/>
    </location>
</feature>
<dbReference type="EMBL" id="JARGYT010000054">
    <property type="protein sequence ID" value="MDZ5762486.1"/>
    <property type="molecule type" value="Genomic_DNA"/>
</dbReference>
<proteinExistence type="predicted"/>
<reference evidence="3 4" key="1">
    <citation type="submission" date="2023-02" db="EMBL/GenBank/DDBJ databases">
        <title>Host association and intracellularity evolved multiple times independently in the Rickettsiales.</title>
        <authorList>
            <person name="Castelli M."/>
            <person name="Nardi T."/>
            <person name="Gammuto L."/>
            <person name="Bellinzona G."/>
            <person name="Sabaneyeva E."/>
            <person name="Potekhin A."/>
            <person name="Serra V."/>
            <person name="Petroni G."/>
            <person name="Sassera D."/>
        </authorList>
    </citation>
    <scope>NUCLEOTIDE SEQUENCE [LARGE SCALE GENOMIC DNA]</scope>
    <source>
        <strain evidence="3 4">BOD18</strain>
    </source>
</reference>
<dbReference type="RefSeq" id="WP_322497951.1">
    <property type="nucleotide sequence ID" value="NZ_JARGYT010000054.1"/>
</dbReference>
<keyword evidence="2" id="KW-0472">Membrane</keyword>
<evidence type="ECO:0000256" key="1">
    <source>
        <dbReference type="SAM" id="MobiDB-lite"/>
    </source>
</evidence>
<evidence type="ECO:0000313" key="3">
    <source>
        <dbReference type="EMBL" id="MDZ5762486.1"/>
    </source>
</evidence>
<dbReference type="SUPFAM" id="SSF74653">
    <property type="entry name" value="TolA/TonB C-terminal domain"/>
    <property type="match status" value="1"/>
</dbReference>
<feature type="compositionally biased region" description="Basic and acidic residues" evidence="1">
    <location>
        <begin position="147"/>
        <end position="169"/>
    </location>
</feature>
<feature type="transmembrane region" description="Helical" evidence="2">
    <location>
        <begin position="21"/>
        <end position="39"/>
    </location>
</feature>
<evidence type="ECO:0000256" key="2">
    <source>
        <dbReference type="SAM" id="Phobius"/>
    </source>
</evidence>
<keyword evidence="4" id="KW-1185">Reference proteome</keyword>
<organism evidence="3 4">
    <name type="scientific">Candidatus Cyrtobacter comes</name>
    <dbReference type="NCBI Taxonomy" id="675776"/>
    <lineage>
        <taxon>Bacteria</taxon>
        <taxon>Pseudomonadati</taxon>
        <taxon>Pseudomonadota</taxon>
        <taxon>Alphaproteobacteria</taxon>
        <taxon>Rickettsiales</taxon>
        <taxon>Candidatus Midichloriaceae</taxon>
        <taxon>Candidatus Cyrtobacter</taxon>
    </lineage>
</organism>
<keyword evidence="2" id="KW-0812">Transmembrane</keyword>
<name>A0ABU5L8N4_9RICK</name>
<feature type="compositionally biased region" description="Polar residues" evidence="1">
    <location>
        <begin position="112"/>
        <end position="132"/>
    </location>
</feature>
<keyword evidence="2" id="KW-1133">Transmembrane helix</keyword>
<sequence>MYKQFLLLLKKKTDKLEMLDISFIISFFAHLFFLFAILVKSFSLEKTLYDNPSSSVIIQVDEIEENRSRANISVKKIEPAKNSNVTSEKIEIEQKSADSTLPKPTITLTQSSVENLKISTPENNPLTSTQSAPKPDDIKRKIATQKNKVEKKTEKKIEKKNNKDAAPKKHDVKKNITTNKPPIKGSKDIKENKVTSNKRNEKNDKELKQKQVKNVSLKKNNHDKQSIIDEILADKTSHDEASNMTGDEVEAIRSQIRSIWNPVIFGTVDNIMYVKVVIRLSEDGSVIAIRNIPTQSNNTSYSAFLDSVIMAIANASPISGLSPKKFSQWKEIELTFSSEDI</sequence>
<gene>
    <name evidence="3" type="ORF">Cyrtocomes_00873</name>
</gene>